<evidence type="ECO:0000256" key="2">
    <source>
        <dbReference type="ARBA" id="ARBA00005236"/>
    </source>
</evidence>
<keyword evidence="4 7" id="KW-0812">Transmembrane</keyword>
<dbReference type="KEGG" id="tpla:ElP_12700"/>
<proteinExistence type="inferred from homology"/>
<reference evidence="9 10" key="1">
    <citation type="submission" date="2019-02" db="EMBL/GenBank/DDBJ databases">
        <title>Deep-cultivation of Planctomycetes and their phenomic and genomic characterization uncovers novel biology.</title>
        <authorList>
            <person name="Wiegand S."/>
            <person name="Jogler M."/>
            <person name="Boedeker C."/>
            <person name="Pinto D."/>
            <person name="Vollmers J."/>
            <person name="Rivas-Marin E."/>
            <person name="Kohn T."/>
            <person name="Peeters S.H."/>
            <person name="Heuer A."/>
            <person name="Rast P."/>
            <person name="Oberbeckmann S."/>
            <person name="Bunk B."/>
            <person name="Jeske O."/>
            <person name="Meyerdierks A."/>
            <person name="Storesund J.E."/>
            <person name="Kallscheuer N."/>
            <person name="Luecker S."/>
            <person name="Lage O.M."/>
            <person name="Pohl T."/>
            <person name="Merkel B.J."/>
            <person name="Hornburger P."/>
            <person name="Mueller R.-W."/>
            <person name="Bruemmer F."/>
            <person name="Labrenz M."/>
            <person name="Spormann A.M."/>
            <person name="Op den Camp H."/>
            <person name="Overmann J."/>
            <person name="Amann R."/>
            <person name="Jetten M.S.M."/>
            <person name="Mascher T."/>
            <person name="Medema M.H."/>
            <person name="Devos D.P."/>
            <person name="Kaster A.-K."/>
            <person name="Ovreas L."/>
            <person name="Rohde M."/>
            <person name="Galperin M.Y."/>
            <person name="Jogler C."/>
        </authorList>
    </citation>
    <scope>NUCLEOTIDE SEQUENCE [LARGE SCALE GENOMIC DNA]</scope>
    <source>
        <strain evidence="9 10">ElP</strain>
    </source>
</reference>
<evidence type="ECO:0000313" key="9">
    <source>
        <dbReference type="EMBL" id="QDV33399.1"/>
    </source>
</evidence>
<evidence type="ECO:0000256" key="1">
    <source>
        <dbReference type="ARBA" id="ARBA00004651"/>
    </source>
</evidence>
<dbReference type="GO" id="GO:0044874">
    <property type="term" value="P:lipoprotein localization to outer membrane"/>
    <property type="evidence" value="ECO:0007669"/>
    <property type="project" value="TreeGrafter"/>
</dbReference>
<dbReference type="AlphaFoldDB" id="A0A518GXT4"/>
<dbReference type="InterPro" id="IPR051447">
    <property type="entry name" value="Lipoprotein-release_system"/>
</dbReference>
<evidence type="ECO:0000256" key="6">
    <source>
        <dbReference type="ARBA" id="ARBA00023136"/>
    </source>
</evidence>
<name>A0A518GXT4_9BACT</name>
<dbReference type="RefSeq" id="WP_145267785.1">
    <property type="nucleotide sequence ID" value="NZ_CP036426.1"/>
</dbReference>
<feature type="domain" description="ABC3 transporter permease C-terminal" evidence="8">
    <location>
        <begin position="327"/>
        <end position="461"/>
    </location>
</feature>
<dbReference type="OrthoDB" id="9808461at2"/>
<evidence type="ECO:0000259" key="8">
    <source>
        <dbReference type="Pfam" id="PF02687"/>
    </source>
</evidence>
<feature type="transmembrane region" description="Helical" evidence="7">
    <location>
        <begin position="328"/>
        <end position="350"/>
    </location>
</feature>
<feature type="transmembrane region" description="Helical" evidence="7">
    <location>
        <begin position="15"/>
        <end position="38"/>
    </location>
</feature>
<feature type="transmembrane region" description="Helical" evidence="7">
    <location>
        <begin position="433"/>
        <end position="453"/>
    </location>
</feature>
<sequence length="468" mass="51780">MYKYLLCWRYLRTRYIALASIISVMLGVATMIVVNSVMAGFSTMMQERLHGTLSDIIVESFSLNGFDNPDEVMAAIEEAVGDDVEALAPSLQLFGYAMIPVGGGEHLTREVQIIGVRPQDRARVSEFAEYLYHQPREGQDQPAPAEPTFHVPDEHRLNTYLGQVYQETEADNPFKDILEQDLENLVPADGMILGFALGTVHRPETGEDMYIAPEGSKVILHFPSAGKTPEAKTGEFTVVSYFKSGMSEYDSMQVFVPIERLQFLRGQDGFVNQIQVKARPGADLEQVAQAIRVKLEQKWPTRFLTSTWEQKQGPLLAAVQVEQNILNILLFFIIAVAGFGILGIFSMIVVEKTKDIGILKALGASDSGIRGIFLAYGLTLGMVGSLVGMTGGLLFVKYINEIEDGLSVITGREVFDDSIYYFPEIPTLVEPMTVAWIVGGTLLIAVAASVWPAQRAARMHPVRALRYE</sequence>
<keyword evidence="6 7" id="KW-0472">Membrane</keyword>
<dbReference type="EMBL" id="CP036426">
    <property type="protein sequence ID" value="QDV33399.1"/>
    <property type="molecule type" value="Genomic_DNA"/>
</dbReference>
<dbReference type="GO" id="GO:0098797">
    <property type="term" value="C:plasma membrane protein complex"/>
    <property type="evidence" value="ECO:0007669"/>
    <property type="project" value="TreeGrafter"/>
</dbReference>
<evidence type="ECO:0000256" key="4">
    <source>
        <dbReference type="ARBA" id="ARBA00022692"/>
    </source>
</evidence>
<keyword evidence="9" id="KW-0449">Lipoprotein</keyword>
<organism evidence="9 10">
    <name type="scientific">Tautonia plasticadhaerens</name>
    <dbReference type="NCBI Taxonomy" id="2527974"/>
    <lineage>
        <taxon>Bacteria</taxon>
        <taxon>Pseudomonadati</taxon>
        <taxon>Planctomycetota</taxon>
        <taxon>Planctomycetia</taxon>
        <taxon>Isosphaerales</taxon>
        <taxon>Isosphaeraceae</taxon>
        <taxon>Tautonia</taxon>
    </lineage>
</organism>
<protein>
    <submittedName>
        <fullName evidence="9">Lipoprotein-releasing system transmembrane protein LolE</fullName>
    </submittedName>
</protein>
<dbReference type="Pfam" id="PF02687">
    <property type="entry name" value="FtsX"/>
    <property type="match status" value="1"/>
</dbReference>
<evidence type="ECO:0000256" key="3">
    <source>
        <dbReference type="ARBA" id="ARBA00022475"/>
    </source>
</evidence>
<evidence type="ECO:0000256" key="5">
    <source>
        <dbReference type="ARBA" id="ARBA00022989"/>
    </source>
</evidence>
<dbReference type="InterPro" id="IPR003838">
    <property type="entry name" value="ABC3_permease_C"/>
</dbReference>
<dbReference type="PANTHER" id="PTHR30489">
    <property type="entry name" value="LIPOPROTEIN-RELEASING SYSTEM TRANSMEMBRANE PROTEIN LOLE"/>
    <property type="match status" value="1"/>
</dbReference>
<dbReference type="PANTHER" id="PTHR30489:SF0">
    <property type="entry name" value="LIPOPROTEIN-RELEASING SYSTEM TRANSMEMBRANE PROTEIN LOLE"/>
    <property type="match status" value="1"/>
</dbReference>
<accession>A0A518GXT4</accession>
<comment type="similarity">
    <text evidence="2">Belongs to the ABC-4 integral membrane protein family. LolC/E subfamily.</text>
</comment>
<feature type="transmembrane region" description="Helical" evidence="7">
    <location>
        <begin position="371"/>
        <end position="396"/>
    </location>
</feature>
<comment type="subcellular location">
    <subcellularLocation>
        <location evidence="1">Cell membrane</location>
        <topology evidence="1">Multi-pass membrane protein</topology>
    </subcellularLocation>
</comment>
<evidence type="ECO:0000313" key="10">
    <source>
        <dbReference type="Proteomes" id="UP000317835"/>
    </source>
</evidence>
<keyword evidence="5 7" id="KW-1133">Transmembrane helix</keyword>
<keyword evidence="3" id="KW-1003">Cell membrane</keyword>
<dbReference type="Proteomes" id="UP000317835">
    <property type="component" value="Chromosome"/>
</dbReference>
<gene>
    <name evidence="9" type="primary">lolE</name>
    <name evidence="9" type="ORF">ElP_12700</name>
</gene>
<evidence type="ECO:0000256" key="7">
    <source>
        <dbReference type="SAM" id="Phobius"/>
    </source>
</evidence>
<keyword evidence="10" id="KW-1185">Reference proteome</keyword>